<keyword evidence="1" id="KW-0511">Multifunctional enzyme</keyword>
<dbReference type="InterPro" id="IPR016035">
    <property type="entry name" value="Acyl_Trfase/lysoPLipase"/>
</dbReference>
<evidence type="ECO:0000256" key="2">
    <source>
        <dbReference type="SAM" id="MobiDB-lite"/>
    </source>
</evidence>
<dbReference type="Pfam" id="PF00107">
    <property type="entry name" value="ADH_zinc_N"/>
    <property type="match status" value="1"/>
</dbReference>
<dbReference type="Gene3D" id="3.40.50.720">
    <property type="entry name" value="NAD(P)-binding Rossmann-like Domain"/>
    <property type="match status" value="1"/>
</dbReference>
<dbReference type="SMART" id="SM00827">
    <property type="entry name" value="PKS_AT"/>
    <property type="match status" value="1"/>
</dbReference>
<protein>
    <recommendedName>
        <fullName evidence="3">Ketosynthase family 3 (KS3) domain-containing protein</fullName>
    </recommendedName>
</protein>
<dbReference type="SMART" id="SM00825">
    <property type="entry name" value="PKS_KS"/>
    <property type="match status" value="1"/>
</dbReference>
<dbReference type="EMBL" id="NWSH01000156">
    <property type="protein sequence ID" value="PCG78963.1"/>
    <property type="molecule type" value="Genomic_DNA"/>
</dbReference>
<reference evidence="4" key="1">
    <citation type="submission" date="2017-09" db="EMBL/GenBank/DDBJ databases">
        <title>Contemporary evolution of a Lepidopteran species, Heliothis virescens, in response to modern agricultural practices.</title>
        <authorList>
            <person name="Fritz M.L."/>
            <person name="Deyonke A.M."/>
            <person name="Papanicolaou A."/>
            <person name="Micinski S."/>
            <person name="Westbrook J."/>
            <person name="Gould F."/>
        </authorList>
    </citation>
    <scope>NUCLEOTIDE SEQUENCE [LARGE SCALE GENOMIC DNA]</scope>
    <source>
        <strain evidence="4">HvINT-</strain>
        <tissue evidence="4">Whole body</tissue>
    </source>
</reference>
<dbReference type="InterPro" id="IPR013149">
    <property type="entry name" value="ADH-like_C"/>
</dbReference>
<proteinExistence type="predicted"/>
<dbReference type="InterPro" id="IPR011032">
    <property type="entry name" value="GroES-like_sf"/>
</dbReference>
<dbReference type="Pfam" id="PF16197">
    <property type="entry name" value="KAsynt_C_assoc"/>
    <property type="match status" value="1"/>
</dbReference>
<sequence length="2291" mass="256402">MAPTPDEASPMPTDPAPATADDSIVISGMSALMPGCHGLDEFAEKLYNMENLVSASEPRWKCNHPEAEAPLHGLIPDIERFDAQFFMINYRLVNSTDTMYRKMCEQAYQAIIDAGVCPTELSGKRVGVFISTGVTETCRMLSTQRSRGSALLGGSTNMAANRISYWLNAKGPSYTLDASCCGSLVALEMACKAIQHGCCDAALVGGARLSLHPAYAVHYGRSVPISPDSKTKCYDANANGQTISEAITAVFLQKYKDARRVYAEIYHIKSNYGLDDSNGGKLGHYRNPEKLCKFFREFYAEAGVSPSSVEYVEGFGAAISEIDKTELQAMEEVFCKDRKEPLLVGSVSSNMGYAREPSGLCGVIKILLAYQRGKLAANLHCENPRLDIPALQDSRMKIVTRHEPFDRTFTALNGFSVLGLNVHLLLKGHYKNKDVSRYHSKIPYLMTLSGRQESAVQKVMDSIRANELDPEEIALYHAIHKKGIQKHMARGYGIYETINQKTVMRCEKAEYFDDARRPLWFVYSGMGSQWPGMGVQLMRIPIFAAAIERCDKVLKPKGVDIVNIITNTDKSVLDNILNCFVGIAAIQIGLTDILRAVGLVPDHIIGHSVGELGCAYADGCCTAEEMILMAYSRGLVSVETTFIRGSMAAVGIGYQQISKLCPPEIDVACHNGPDSCTISGPADVVHKFVSQLTEQGIFAKEVKCSNIAYHSRYISEAGPKLQQYLKEIVKPKLRSERWLSTSVERDRWHEVAAKYSSAEYHTNNLLRPVLFEETSRLVPSGAVLVEVAPHGLLQAILKRSLAPACRHVPLTRRAHPDPARLLLDALGTLYMAGYDLDVSVLYPRIDFPVASQTRQLSHLVEWVHTEEWSVLLYEAIDQAYTAIYTPKLTVNEEDYKFLEGSIIEGKKVFPLAGALVFVWDTLTMVTEMPLRDTSIEFHNLTVHKQPLLNDTRMLRLVVMLQRGSGQFEVTHEGNLVVEGKIVAIKTNYKASSINVEDAMTLNSSDIYKLLFERGFEYRNDFRSIHCSNFPITRAQLIWKNNWITFIDGALQLCTLRHDHNAISQPQYIQRMCIDVNAHLLTLIHSGENIKDTLVDAVVLEDQNMLRCAGLSIENISFKNKPHHRQAISMQTLNFVPFYQDTNGDIPTVIYMFLQIVAEYFGKTKISILNINNSDKMCVLNEVCPMINGSSIEQIDINVVKEENMRKTETKNVDVVILNKTIDANILETLQQLYPDVFLITVGGNVHSEHIPSSYVQVSAVGKEASRLTLLRRKSKPLSAVAVTVARPEDLQCLVVARANLQTHQKLVAFTTYPPPGDLKQLVKQWRSQPDRNQVFLAMVNDKYKVDLKQLPSFELPFNIFHENTWGGEYYVPFNQRSCDCTAALQCRQPGDVNSLYWLQTPSAHKQAADVDIQVHYAELNSYDAMRVLGRLPINKDENKGFGMSFSGITERGEYVMGIKPTCGSASAQIRVPAHFLWPVPSHWSLEDAATVPLAYSIAFYCLGIKSCLVSGMSLLVHGGAGAVGQAAITVALAAGCRVFTTVSDHNKKTFLTKLFPNLPADHIGNSRNDSFKELIMLHTKGNGCDIVFSCVKGFLKSASLSCCAAGGLAFDLSQTQNQENYLFGMYNLAFSRSYTSVATPFIFDDQNIEEFKKIKLMISEGIRAGYVRPLSRVTYAPHEAARAFRLLAASRHRGRVLLRMHEQLPPAQRRLCFANDSCHVVFCDKDEFGFKLADRLVERGAKKLFLYVPNISSYSLFKKVMWEKLGIEVRITSNALDSIETVRNMFNEANAMGHIEGVHVVATDSDDTLNVQEILYDIDISREISPDLRLFIVMSHDNTIGRNICSMRRQSNLNALFIQLKLAKFADTGVKEDRQLSWRSAADAVEAAMLGGDAVVVINAVHQTLDLLQQVAQLPVVVIKNPVDETATLVQIGIDQSNELELRTLLEEKFDILVQKDKVPSMTLGQLMNLKRQMEDDNNMSGLSGYISQIVNDEVIASTEFVYMPTLTHTPNMQIDEFDNDETFLYIVPGLEDNHERFQEMCELLKLPAVVLHLGMEEYRENLQEIAQRLVEVLMKKLKIKNQFQLLGYEFGVPVVMEMAAILESYGLTGTVYCLGGTAYDIQADLEYKLRGMTEQSLQVALLQHVQYLLLGASTPELQHRLRELPQFSDKVRQCVRELRGRVSHTSQFVDTLMRAAYARLQLLRHCRTHFTVLDAKVIILRAKLHNPSPVEGLKLSHQDIIVHKLESTLAHAPRDLRCSSLINKYLGSDILTKFCKRNRCLKAPINLDYV</sequence>
<dbReference type="InterPro" id="IPR014031">
    <property type="entry name" value="Ketoacyl_synth_C"/>
</dbReference>
<dbReference type="UniPathway" id="UPA00094"/>
<dbReference type="InterPro" id="IPR029058">
    <property type="entry name" value="AB_hydrolase_fold"/>
</dbReference>
<dbReference type="Gene3D" id="3.10.129.110">
    <property type="entry name" value="Polyketide synthase dehydratase"/>
    <property type="match status" value="1"/>
</dbReference>
<dbReference type="Pfam" id="PF00698">
    <property type="entry name" value="Acyl_transf_1"/>
    <property type="match status" value="1"/>
</dbReference>
<dbReference type="STRING" id="7102.A0A2A4K5B4"/>
<dbReference type="PANTHER" id="PTHR43775:SF23">
    <property type="entry name" value="FATTY ACID SYNTHASE 3"/>
    <property type="match status" value="1"/>
</dbReference>
<comment type="caution">
    <text evidence="4">The sequence shown here is derived from an EMBL/GenBank/DDBJ whole genome shotgun (WGS) entry which is preliminary data.</text>
</comment>
<dbReference type="Gene3D" id="3.40.47.10">
    <property type="match status" value="1"/>
</dbReference>
<gene>
    <name evidence="4" type="ORF">B5V51_2472</name>
</gene>
<dbReference type="SUPFAM" id="SSF55048">
    <property type="entry name" value="Probable ACP-binding domain of malonyl-CoA ACP transacylase"/>
    <property type="match status" value="1"/>
</dbReference>
<dbReference type="InterPro" id="IPR036291">
    <property type="entry name" value="NAD(P)-bd_dom_sf"/>
</dbReference>
<dbReference type="SMART" id="SM00829">
    <property type="entry name" value="PKS_ER"/>
    <property type="match status" value="1"/>
</dbReference>
<evidence type="ECO:0000259" key="3">
    <source>
        <dbReference type="PROSITE" id="PS52004"/>
    </source>
</evidence>
<dbReference type="SUPFAM" id="SSF52151">
    <property type="entry name" value="FabD/lysophospholipase-like"/>
    <property type="match status" value="1"/>
</dbReference>
<dbReference type="Pfam" id="PF00109">
    <property type="entry name" value="ketoacyl-synt"/>
    <property type="match status" value="1"/>
</dbReference>
<dbReference type="InterPro" id="IPR016039">
    <property type="entry name" value="Thiolase-like"/>
</dbReference>
<dbReference type="CDD" id="cd05195">
    <property type="entry name" value="enoyl_red"/>
    <property type="match status" value="1"/>
</dbReference>
<dbReference type="PROSITE" id="PS52004">
    <property type="entry name" value="KS3_2"/>
    <property type="match status" value="1"/>
</dbReference>
<dbReference type="Gene3D" id="3.30.70.3290">
    <property type="match status" value="1"/>
</dbReference>
<evidence type="ECO:0000256" key="1">
    <source>
        <dbReference type="ARBA" id="ARBA00023268"/>
    </source>
</evidence>
<feature type="region of interest" description="Disordered" evidence="2">
    <location>
        <begin position="1"/>
        <end position="20"/>
    </location>
</feature>
<dbReference type="SUPFAM" id="SSF53474">
    <property type="entry name" value="alpha/beta-Hydrolases"/>
    <property type="match status" value="1"/>
</dbReference>
<dbReference type="GO" id="GO:0006633">
    <property type="term" value="P:fatty acid biosynthetic process"/>
    <property type="evidence" value="ECO:0007669"/>
    <property type="project" value="UniProtKB-UniPathway"/>
</dbReference>
<dbReference type="InterPro" id="IPR014030">
    <property type="entry name" value="Ketoacyl_synth_N"/>
</dbReference>
<dbReference type="Gene3D" id="3.90.180.10">
    <property type="entry name" value="Medium-chain alcohol dehydrogenases, catalytic domain"/>
    <property type="match status" value="1"/>
</dbReference>
<dbReference type="InterPro" id="IPR001227">
    <property type="entry name" value="Ac_transferase_dom_sf"/>
</dbReference>
<name>A0A2A4K5B4_HELVI</name>
<dbReference type="SUPFAM" id="SSF50129">
    <property type="entry name" value="GroES-like"/>
    <property type="match status" value="1"/>
</dbReference>
<dbReference type="InterPro" id="IPR020843">
    <property type="entry name" value="ER"/>
</dbReference>
<dbReference type="PANTHER" id="PTHR43775">
    <property type="entry name" value="FATTY ACID SYNTHASE"/>
    <property type="match status" value="1"/>
</dbReference>
<accession>A0A2A4K5B4</accession>
<dbReference type="InterPro" id="IPR050091">
    <property type="entry name" value="PKS_NRPS_Biosynth_Enz"/>
</dbReference>
<dbReference type="CDD" id="cd00833">
    <property type="entry name" value="PKS"/>
    <property type="match status" value="1"/>
</dbReference>
<dbReference type="SUPFAM" id="SSF53901">
    <property type="entry name" value="Thiolase-like"/>
    <property type="match status" value="2"/>
</dbReference>
<dbReference type="InterPro" id="IPR014043">
    <property type="entry name" value="Acyl_transferase_dom"/>
</dbReference>
<dbReference type="SUPFAM" id="SSF51735">
    <property type="entry name" value="NAD(P)-binding Rossmann-fold domains"/>
    <property type="match status" value="1"/>
</dbReference>
<dbReference type="Pfam" id="PF02801">
    <property type="entry name" value="Ketoacyl-synt_C"/>
    <property type="match status" value="1"/>
</dbReference>
<dbReference type="GO" id="GO:0004312">
    <property type="term" value="F:fatty acid synthase activity"/>
    <property type="evidence" value="ECO:0007669"/>
    <property type="project" value="TreeGrafter"/>
</dbReference>
<feature type="domain" description="Ketosynthase family 3 (KS3)" evidence="3">
    <location>
        <begin position="21"/>
        <end position="428"/>
    </location>
</feature>
<dbReference type="InterPro" id="IPR032821">
    <property type="entry name" value="PKS_assoc"/>
</dbReference>
<dbReference type="Gene3D" id="3.40.366.10">
    <property type="entry name" value="Malonyl-Coenzyme A Acyl Carrier Protein, domain 2"/>
    <property type="match status" value="1"/>
</dbReference>
<dbReference type="Gene3D" id="3.40.50.1820">
    <property type="entry name" value="alpha/beta hydrolase"/>
    <property type="match status" value="1"/>
</dbReference>
<dbReference type="GO" id="GO:0016491">
    <property type="term" value="F:oxidoreductase activity"/>
    <property type="evidence" value="ECO:0007669"/>
    <property type="project" value="InterPro"/>
</dbReference>
<dbReference type="InterPro" id="IPR042104">
    <property type="entry name" value="PKS_dehydratase_sf"/>
</dbReference>
<dbReference type="InterPro" id="IPR016036">
    <property type="entry name" value="Malonyl_transacylase_ACP-bd"/>
</dbReference>
<evidence type="ECO:0000313" key="4">
    <source>
        <dbReference type="EMBL" id="PCG78963.1"/>
    </source>
</evidence>
<dbReference type="InterPro" id="IPR020841">
    <property type="entry name" value="PKS_Beta-ketoAc_synthase_dom"/>
</dbReference>
<organism evidence="4">
    <name type="scientific">Heliothis virescens</name>
    <name type="common">Tobacco budworm moth</name>
    <dbReference type="NCBI Taxonomy" id="7102"/>
    <lineage>
        <taxon>Eukaryota</taxon>
        <taxon>Metazoa</taxon>
        <taxon>Ecdysozoa</taxon>
        <taxon>Arthropoda</taxon>
        <taxon>Hexapoda</taxon>
        <taxon>Insecta</taxon>
        <taxon>Pterygota</taxon>
        <taxon>Neoptera</taxon>
        <taxon>Endopterygota</taxon>
        <taxon>Lepidoptera</taxon>
        <taxon>Glossata</taxon>
        <taxon>Ditrysia</taxon>
        <taxon>Noctuoidea</taxon>
        <taxon>Noctuidae</taxon>
        <taxon>Heliothinae</taxon>
        <taxon>Heliothis</taxon>
    </lineage>
</organism>